<comment type="similarity">
    <text evidence="1">Belongs to the heat shock protein 70 family.</text>
</comment>
<comment type="caution">
    <text evidence="4">The sequence shown here is derived from an EMBL/GenBank/DDBJ whole genome shotgun (WGS) entry which is preliminary data.</text>
</comment>
<reference evidence="4" key="2">
    <citation type="submission" date="2023-05" db="EMBL/GenBank/DDBJ databases">
        <authorList>
            <person name="Schelkunov M.I."/>
        </authorList>
    </citation>
    <scope>NUCLEOTIDE SEQUENCE</scope>
    <source>
        <strain evidence="4">Hsosn_3</strain>
        <tissue evidence="4">Leaf</tissue>
    </source>
</reference>
<keyword evidence="5" id="KW-1185">Reference proteome</keyword>
<organism evidence="4 5">
    <name type="scientific">Heracleum sosnowskyi</name>
    <dbReference type="NCBI Taxonomy" id="360622"/>
    <lineage>
        <taxon>Eukaryota</taxon>
        <taxon>Viridiplantae</taxon>
        <taxon>Streptophyta</taxon>
        <taxon>Embryophyta</taxon>
        <taxon>Tracheophyta</taxon>
        <taxon>Spermatophyta</taxon>
        <taxon>Magnoliopsida</taxon>
        <taxon>eudicotyledons</taxon>
        <taxon>Gunneridae</taxon>
        <taxon>Pentapetalae</taxon>
        <taxon>asterids</taxon>
        <taxon>campanulids</taxon>
        <taxon>Apiales</taxon>
        <taxon>Apiaceae</taxon>
        <taxon>Apioideae</taxon>
        <taxon>apioid superclade</taxon>
        <taxon>Tordylieae</taxon>
        <taxon>Tordyliinae</taxon>
        <taxon>Heracleum</taxon>
    </lineage>
</organism>
<dbReference type="InterPro" id="IPR013126">
    <property type="entry name" value="Hsp_70_fam"/>
</dbReference>
<evidence type="ECO:0008006" key="6">
    <source>
        <dbReference type="Google" id="ProtNLM"/>
    </source>
</evidence>
<name>A0AAD8LWK7_9APIA</name>
<dbReference type="InterPro" id="IPR018181">
    <property type="entry name" value="Heat_shock_70_CS"/>
</dbReference>
<evidence type="ECO:0000256" key="2">
    <source>
        <dbReference type="ARBA" id="ARBA00022741"/>
    </source>
</evidence>
<dbReference type="InterPro" id="IPR043129">
    <property type="entry name" value="ATPase_NBD"/>
</dbReference>
<protein>
    <recommendedName>
        <fullName evidence="6">Heat shock protein 70</fullName>
    </recommendedName>
</protein>
<dbReference type="PRINTS" id="PR00301">
    <property type="entry name" value="HEATSHOCK70"/>
</dbReference>
<dbReference type="EMBL" id="JAUIZM010000027">
    <property type="protein sequence ID" value="KAK1351721.1"/>
    <property type="molecule type" value="Genomic_DNA"/>
</dbReference>
<keyword evidence="2" id="KW-0547">Nucleotide-binding</keyword>
<reference evidence="4" key="1">
    <citation type="submission" date="2023-02" db="EMBL/GenBank/DDBJ databases">
        <title>Genome of toxic invasive species Heracleum sosnowskyi carries increased number of genes despite the absence of recent whole-genome duplications.</title>
        <authorList>
            <person name="Schelkunov M."/>
            <person name="Shtratnikova V."/>
            <person name="Makarenko M."/>
            <person name="Klepikova A."/>
            <person name="Omelchenko D."/>
            <person name="Novikova G."/>
            <person name="Obukhova E."/>
            <person name="Bogdanov V."/>
            <person name="Penin A."/>
            <person name="Logacheva M."/>
        </authorList>
    </citation>
    <scope>NUCLEOTIDE SEQUENCE</scope>
    <source>
        <strain evidence="4">Hsosn_3</strain>
        <tissue evidence="4">Leaf</tissue>
    </source>
</reference>
<evidence type="ECO:0000313" key="5">
    <source>
        <dbReference type="Proteomes" id="UP001237642"/>
    </source>
</evidence>
<evidence type="ECO:0000313" key="4">
    <source>
        <dbReference type="EMBL" id="KAK1351721.1"/>
    </source>
</evidence>
<keyword evidence="3" id="KW-0067">ATP-binding</keyword>
<sequence length="168" mass="18901">MENYYAAAVGIDLGTTNSCVGVWQHDRVVIIANEHGNRTTPSCVAFTDTDHLVGDSAMNQAALNPSNTIFDRFLKQLDVQQKVVKEFIKFKSTGQANINGMMPTNYGVLSPFFHCFGPSRPNLPKKMRAIFRIPGRQIKAKSQDSQMKLIEQHCMDMKTHIGRFYSET</sequence>
<dbReference type="GO" id="GO:0005524">
    <property type="term" value="F:ATP binding"/>
    <property type="evidence" value="ECO:0007669"/>
    <property type="project" value="UniProtKB-KW"/>
</dbReference>
<dbReference type="PANTHER" id="PTHR19375">
    <property type="entry name" value="HEAT SHOCK PROTEIN 70KDA"/>
    <property type="match status" value="1"/>
</dbReference>
<dbReference type="AlphaFoldDB" id="A0AAD8LWK7"/>
<gene>
    <name evidence="4" type="ORF">POM88_054004</name>
</gene>
<dbReference type="GO" id="GO:0140662">
    <property type="term" value="F:ATP-dependent protein folding chaperone"/>
    <property type="evidence" value="ECO:0007669"/>
    <property type="project" value="InterPro"/>
</dbReference>
<evidence type="ECO:0000256" key="3">
    <source>
        <dbReference type="ARBA" id="ARBA00022840"/>
    </source>
</evidence>
<accession>A0AAD8LWK7</accession>
<evidence type="ECO:0000256" key="1">
    <source>
        <dbReference type="ARBA" id="ARBA00007381"/>
    </source>
</evidence>
<dbReference type="PROSITE" id="PS00297">
    <property type="entry name" value="HSP70_1"/>
    <property type="match status" value="1"/>
</dbReference>
<proteinExistence type="inferred from homology"/>
<dbReference type="FunFam" id="3.30.420.40:FF:000028">
    <property type="entry name" value="heat shock 70 kDa protein-like"/>
    <property type="match status" value="1"/>
</dbReference>
<dbReference type="Pfam" id="PF00012">
    <property type="entry name" value="HSP70"/>
    <property type="match status" value="1"/>
</dbReference>
<dbReference type="Gene3D" id="3.30.420.40">
    <property type="match status" value="1"/>
</dbReference>
<dbReference type="SUPFAM" id="SSF53067">
    <property type="entry name" value="Actin-like ATPase domain"/>
    <property type="match status" value="1"/>
</dbReference>
<dbReference type="Proteomes" id="UP001237642">
    <property type="component" value="Unassembled WGS sequence"/>
</dbReference>